<evidence type="ECO:0000313" key="2">
    <source>
        <dbReference type="EMBL" id="VFU12123.1"/>
    </source>
</evidence>
<dbReference type="InterPro" id="IPR037914">
    <property type="entry name" value="SpoVT-AbrB_sf"/>
</dbReference>
<evidence type="ECO:0000259" key="1">
    <source>
        <dbReference type="SMART" id="SM00966"/>
    </source>
</evidence>
<reference evidence="2" key="1">
    <citation type="submission" date="2019-03" db="EMBL/GenBank/DDBJ databases">
        <authorList>
            <person name="Hao L."/>
        </authorList>
    </citation>
    <scope>NUCLEOTIDE SEQUENCE</scope>
</reference>
<gene>
    <name evidence="2" type="ORF">SCFA_1270011</name>
</gene>
<dbReference type="InterPro" id="IPR007159">
    <property type="entry name" value="SpoVT-AbrB_dom"/>
</dbReference>
<organism evidence="2">
    <name type="scientific">anaerobic digester metagenome</name>
    <dbReference type="NCBI Taxonomy" id="1263854"/>
    <lineage>
        <taxon>unclassified sequences</taxon>
        <taxon>metagenomes</taxon>
        <taxon>ecological metagenomes</taxon>
    </lineage>
</organism>
<dbReference type="AlphaFoldDB" id="A0A485LVG0"/>
<feature type="domain" description="SpoVT-AbrB" evidence="1">
    <location>
        <begin position="3"/>
        <end position="46"/>
    </location>
</feature>
<protein>
    <recommendedName>
        <fullName evidence="1">SpoVT-AbrB domain-containing protein</fullName>
    </recommendedName>
</protein>
<sequence length="79" mass="8769">MLTKKTSKNQLTLPKEIADKFPGIDLFDAEVEGNRIVLVPVKMTPISATLESIRNKMSKLGISEADISEAISRARQKKK</sequence>
<dbReference type="EMBL" id="CAADRM010000032">
    <property type="protein sequence ID" value="VFU12123.1"/>
    <property type="molecule type" value="Genomic_DNA"/>
</dbReference>
<dbReference type="GO" id="GO:0003677">
    <property type="term" value="F:DNA binding"/>
    <property type="evidence" value="ECO:0007669"/>
    <property type="project" value="InterPro"/>
</dbReference>
<dbReference type="SMART" id="SM00966">
    <property type="entry name" value="SpoVT_AbrB"/>
    <property type="match status" value="1"/>
</dbReference>
<name>A0A485LVG0_9ZZZZ</name>
<accession>A0A485LVG0</accession>
<proteinExistence type="predicted"/>
<dbReference type="SUPFAM" id="SSF89447">
    <property type="entry name" value="AbrB/MazE/MraZ-like"/>
    <property type="match status" value="1"/>
</dbReference>